<keyword evidence="3" id="KW-1185">Reference proteome</keyword>
<name>A0A5B7ZV48_9BACT</name>
<reference evidence="2 3" key="1">
    <citation type="submission" date="2019-06" db="EMBL/GenBank/DDBJ databases">
        <authorList>
            <person name="Srinivasan S."/>
        </authorList>
    </citation>
    <scope>NUCLEOTIDE SEQUENCE [LARGE SCALE GENOMIC DNA]</scope>
    <source>
        <strain evidence="2 3">17J68-5</strain>
    </source>
</reference>
<accession>A0A5B7ZV48</accession>
<feature type="transmembrane region" description="Helical" evidence="1">
    <location>
        <begin position="7"/>
        <end position="27"/>
    </location>
</feature>
<keyword evidence="1" id="KW-0812">Transmembrane</keyword>
<keyword evidence="1" id="KW-0472">Membrane</keyword>
<dbReference type="OrthoDB" id="1272872at2"/>
<feature type="transmembrane region" description="Helical" evidence="1">
    <location>
        <begin position="39"/>
        <end position="67"/>
    </location>
</feature>
<feature type="transmembrane region" description="Helical" evidence="1">
    <location>
        <begin position="116"/>
        <end position="138"/>
    </location>
</feature>
<dbReference type="KEGG" id="hyj:FHG12_01495"/>
<dbReference type="Proteomes" id="UP000305398">
    <property type="component" value="Chromosome"/>
</dbReference>
<evidence type="ECO:0000313" key="3">
    <source>
        <dbReference type="Proteomes" id="UP000305398"/>
    </source>
</evidence>
<protein>
    <submittedName>
        <fullName evidence="2">Uncharacterized protein</fullName>
    </submittedName>
</protein>
<proteinExistence type="predicted"/>
<evidence type="ECO:0000313" key="2">
    <source>
        <dbReference type="EMBL" id="QDA58850.1"/>
    </source>
</evidence>
<feature type="transmembrane region" description="Helical" evidence="1">
    <location>
        <begin position="79"/>
        <end position="96"/>
    </location>
</feature>
<organism evidence="2 3">
    <name type="scientific">Hymenobacter jejuensis</name>
    <dbReference type="NCBI Taxonomy" id="2502781"/>
    <lineage>
        <taxon>Bacteria</taxon>
        <taxon>Pseudomonadati</taxon>
        <taxon>Bacteroidota</taxon>
        <taxon>Cytophagia</taxon>
        <taxon>Cytophagales</taxon>
        <taxon>Hymenobacteraceae</taxon>
        <taxon>Hymenobacter</taxon>
    </lineage>
</organism>
<dbReference type="AlphaFoldDB" id="A0A5B7ZV48"/>
<keyword evidence="1" id="KW-1133">Transmembrane helix</keyword>
<dbReference type="EMBL" id="CP040896">
    <property type="protein sequence ID" value="QDA58850.1"/>
    <property type="molecule type" value="Genomic_DNA"/>
</dbReference>
<evidence type="ECO:0000256" key="1">
    <source>
        <dbReference type="SAM" id="Phobius"/>
    </source>
</evidence>
<gene>
    <name evidence="2" type="ORF">FHG12_01495</name>
</gene>
<sequence>MKNIKLYVFVTSILFYLIALTQDAFYIDRVDYNAWSSSLGLLLIGWLGILLGSGAALTWLANPLLIFSWIMLFNDKRTAIVASSIASLFAITFLLFDKVITSEAPTYSNITHYRLGYWLWLTSCITMMAGSIIIYYLAKQKGNPH</sequence>
<dbReference type="RefSeq" id="WP_139513880.1">
    <property type="nucleotide sequence ID" value="NZ_CP040896.1"/>
</dbReference>